<dbReference type="Pfam" id="PF13599">
    <property type="entry name" value="Pentapeptide_4"/>
    <property type="match status" value="1"/>
</dbReference>
<dbReference type="Gene3D" id="2.160.20.80">
    <property type="entry name" value="E3 ubiquitin-protein ligase SopA"/>
    <property type="match status" value="2"/>
</dbReference>
<keyword evidence="3" id="KW-1185">Reference proteome</keyword>
<organism evidence="2 3">
    <name type="scientific">Aerosakkonema funiforme FACHB-1375</name>
    <dbReference type="NCBI Taxonomy" id="2949571"/>
    <lineage>
        <taxon>Bacteria</taxon>
        <taxon>Bacillati</taxon>
        <taxon>Cyanobacteriota</taxon>
        <taxon>Cyanophyceae</taxon>
        <taxon>Oscillatoriophycideae</taxon>
        <taxon>Aerosakkonematales</taxon>
        <taxon>Aerosakkonemataceae</taxon>
        <taxon>Aerosakkonema</taxon>
    </lineage>
</organism>
<gene>
    <name evidence="2" type="ORF">H6G03_23545</name>
</gene>
<keyword evidence="1" id="KW-1133">Transmembrane helix</keyword>
<dbReference type="InterPro" id="IPR001646">
    <property type="entry name" value="5peptide_repeat"/>
</dbReference>
<sequence length="465" mass="53239">MPKNQEKRIIVFIWLGNFLLIWYLISLHFYWLPLQSIDSTELTQKERLELRNPVRTTAVQAIGVLIQFIGGAAVLFTFYFTQKNLKITQKNLKIAEKNLQATQDKQITERFTKAIEQLGSQELSMCLGGIYALERIAEESERDSWPIMEVLAAYVCSKAKYRNKGNNIPAIQAILDIFNRYNKRYRKYEGKYLNLKKVNLSKDLFDGVDFYGLNLSNADFTDANLSKRQFIRTNFMFTNFTKADLSKTKFEEVNFTNANLSGANLEKAEFKEVNFTNANISGANLEKAEFTNVNFQNANFSNANLVGMKLYYDRADFSGANFTDTKIADVDKYTKQIYLTTQICQADFKNTVLNRTDFRGVNLIRADFRGAKLERTDFRNAILDNANFENVIFAGSYLQNVSLRDANLSGANLRGAYFINADFENTNFSEADLANADFTGAKNLTQQQIKAARSWKEAKFDFMVS</sequence>
<dbReference type="SUPFAM" id="SSF141571">
    <property type="entry name" value="Pentapeptide repeat-like"/>
    <property type="match status" value="2"/>
</dbReference>
<comment type="caution">
    <text evidence="2">The sequence shown here is derived from an EMBL/GenBank/DDBJ whole genome shotgun (WGS) entry which is preliminary data.</text>
</comment>
<evidence type="ECO:0000313" key="2">
    <source>
        <dbReference type="EMBL" id="MBD2184005.1"/>
    </source>
</evidence>
<name>A0A926VHX3_9CYAN</name>
<dbReference type="InterPro" id="IPR051082">
    <property type="entry name" value="Pentapeptide-BTB/POZ_domain"/>
</dbReference>
<keyword evidence="1" id="KW-0812">Transmembrane</keyword>
<dbReference type="PANTHER" id="PTHR14136">
    <property type="entry name" value="BTB_POZ DOMAIN-CONTAINING PROTEIN KCTD9"/>
    <property type="match status" value="1"/>
</dbReference>
<proteinExistence type="predicted"/>
<protein>
    <submittedName>
        <fullName evidence="2">Pentapeptide repeat-containing protein</fullName>
    </submittedName>
</protein>
<reference evidence="2" key="1">
    <citation type="journal article" date="2015" name="ISME J.">
        <title>Draft Genome Sequence of Streptomyces incarnatus NRRL8089, which Produces the Nucleoside Antibiotic Sinefungin.</title>
        <authorList>
            <person name="Oshima K."/>
            <person name="Hattori M."/>
            <person name="Shimizu H."/>
            <person name="Fukuda K."/>
            <person name="Nemoto M."/>
            <person name="Inagaki K."/>
            <person name="Tamura T."/>
        </authorList>
    </citation>
    <scope>NUCLEOTIDE SEQUENCE</scope>
    <source>
        <strain evidence="2">FACHB-1375</strain>
    </source>
</reference>
<dbReference type="RefSeq" id="WP_190469543.1">
    <property type="nucleotide sequence ID" value="NZ_JACJPW010000070.1"/>
</dbReference>
<dbReference type="EMBL" id="JACJPW010000070">
    <property type="protein sequence ID" value="MBD2184005.1"/>
    <property type="molecule type" value="Genomic_DNA"/>
</dbReference>
<dbReference type="Proteomes" id="UP000641646">
    <property type="component" value="Unassembled WGS sequence"/>
</dbReference>
<dbReference type="Pfam" id="PF00805">
    <property type="entry name" value="Pentapeptide"/>
    <property type="match status" value="3"/>
</dbReference>
<feature type="transmembrane region" description="Helical" evidence="1">
    <location>
        <begin position="58"/>
        <end position="80"/>
    </location>
</feature>
<evidence type="ECO:0000256" key="1">
    <source>
        <dbReference type="SAM" id="Phobius"/>
    </source>
</evidence>
<feature type="transmembrane region" description="Helical" evidence="1">
    <location>
        <begin position="12"/>
        <end position="32"/>
    </location>
</feature>
<reference evidence="2" key="2">
    <citation type="submission" date="2020-08" db="EMBL/GenBank/DDBJ databases">
        <authorList>
            <person name="Chen M."/>
            <person name="Teng W."/>
            <person name="Zhao L."/>
            <person name="Hu C."/>
            <person name="Zhou Y."/>
            <person name="Han B."/>
            <person name="Song L."/>
            <person name="Shu W."/>
        </authorList>
    </citation>
    <scope>NUCLEOTIDE SEQUENCE</scope>
    <source>
        <strain evidence="2">FACHB-1375</strain>
    </source>
</reference>
<accession>A0A926VHX3</accession>
<dbReference type="PANTHER" id="PTHR14136:SF17">
    <property type="entry name" value="BTB_POZ DOMAIN-CONTAINING PROTEIN KCTD9"/>
    <property type="match status" value="1"/>
</dbReference>
<dbReference type="AlphaFoldDB" id="A0A926VHX3"/>
<evidence type="ECO:0000313" key="3">
    <source>
        <dbReference type="Proteomes" id="UP000641646"/>
    </source>
</evidence>
<keyword evidence="1" id="KW-0472">Membrane</keyword>